<dbReference type="InterPro" id="IPR030475">
    <property type="entry name" value="RNR_small_AS"/>
</dbReference>
<evidence type="ECO:0000313" key="4">
    <source>
        <dbReference type="EMBL" id="SVP90009.1"/>
    </source>
</evidence>
<dbReference type="Pfam" id="PF00268">
    <property type="entry name" value="Ribonuc_red_sm"/>
    <property type="match status" value="1"/>
</dbReference>
<evidence type="ECO:0000256" key="2">
    <source>
        <dbReference type="SAM" id="Phobius"/>
    </source>
</evidence>
<dbReference type="GO" id="GO:0016491">
    <property type="term" value="F:oxidoreductase activity"/>
    <property type="evidence" value="ECO:0007669"/>
    <property type="project" value="InterPro"/>
</dbReference>
<accession>A0A3B0MXR6</accession>
<keyword evidence="2" id="KW-0472">Membrane</keyword>
<keyword evidence="2" id="KW-1133">Transmembrane helix</keyword>
<dbReference type="InterPro" id="IPR009078">
    <property type="entry name" value="Ferritin-like_SF"/>
</dbReference>
<dbReference type="PANTHER" id="PTHR23409:SF18">
    <property type="entry name" value="RIBONUCLEOSIDE-DIPHOSPHATE REDUCTASE SUBUNIT M2"/>
    <property type="match status" value="1"/>
</dbReference>
<organism evidence="4">
    <name type="scientific">Theileria annulata</name>
    <dbReference type="NCBI Taxonomy" id="5874"/>
    <lineage>
        <taxon>Eukaryota</taxon>
        <taxon>Sar</taxon>
        <taxon>Alveolata</taxon>
        <taxon>Apicomplexa</taxon>
        <taxon>Aconoidasida</taxon>
        <taxon>Piroplasmida</taxon>
        <taxon>Theileriidae</taxon>
        <taxon>Theileria</taxon>
    </lineage>
</organism>
<dbReference type="AlphaFoldDB" id="A0A3B0MXR6"/>
<name>A0A3B0MXR6_THEAN</name>
<reference evidence="4" key="1">
    <citation type="submission" date="2018-07" db="EMBL/GenBank/DDBJ databases">
        <authorList>
            <person name="Quirk P.G."/>
            <person name="Krulwich T.A."/>
        </authorList>
    </citation>
    <scope>NUCLEOTIDE SEQUENCE</scope>
    <source>
        <strain evidence="4">Anand</strain>
    </source>
</reference>
<dbReference type="InterPro" id="IPR033909">
    <property type="entry name" value="RNR_small"/>
</dbReference>
<feature type="transmembrane region" description="Helical" evidence="2">
    <location>
        <begin position="185"/>
        <end position="206"/>
    </location>
</feature>
<dbReference type="PANTHER" id="PTHR23409">
    <property type="entry name" value="RIBONUCLEOSIDE-DIPHOSPHATE REDUCTASE SMALL CHAIN"/>
    <property type="match status" value="1"/>
</dbReference>
<gene>
    <name evidence="3" type="ORF">TAT_000071700</name>
    <name evidence="4" type="ORF">TAV_000071200</name>
</gene>
<dbReference type="GO" id="GO:0009263">
    <property type="term" value="P:deoxyribonucleotide biosynthetic process"/>
    <property type="evidence" value="ECO:0007669"/>
    <property type="project" value="InterPro"/>
</dbReference>
<dbReference type="PROSITE" id="PS00368">
    <property type="entry name" value="RIBORED_SMALL"/>
    <property type="match status" value="1"/>
</dbReference>
<dbReference type="Gene3D" id="1.10.620.20">
    <property type="entry name" value="Ribonucleotide Reductase, subunit A"/>
    <property type="match status" value="1"/>
</dbReference>
<evidence type="ECO:0000256" key="1">
    <source>
        <dbReference type="ARBA" id="ARBA00009303"/>
    </source>
</evidence>
<evidence type="ECO:0000313" key="3">
    <source>
        <dbReference type="EMBL" id="SVP88865.1"/>
    </source>
</evidence>
<keyword evidence="2" id="KW-0812">Transmembrane</keyword>
<dbReference type="CDD" id="cd01049">
    <property type="entry name" value="RNRR2"/>
    <property type="match status" value="1"/>
</dbReference>
<sequence length="322" mass="37608">MTMSTLSEKMKALEAEEFILNRNPNRTCLFPIVYPDFWEWYKKAQASFWTAEEIDFSMDYNHWHKLNKDERHFITNVLAFFAASDGIVLENLALKFLRDVKIPEAQSFYSFQIAVENIHSETYSLLIENYVKDEAEKRRLFMAIETIDAVKDKANWAKKWITDENSFAERIVSNFKNKLLNYYRIVAYAAVEGILFSGSFCALFWLKKRGLMPGLTFSNELIARDEGLHADFGCFIYHNLKHKLPEEAVQQIIKEAVVVERSYICDSLPCDLIGMNSQLMTQYIEFVADRLLQSLGVRPVYNVTNPFDWMQLISVQVKFMVN</sequence>
<dbReference type="SUPFAM" id="SSF47240">
    <property type="entry name" value="Ferritin-like"/>
    <property type="match status" value="1"/>
</dbReference>
<dbReference type="InterPro" id="IPR012348">
    <property type="entry name" value="RNR-like"/>
</dbReference>
<protein>
    <submittedName>
        <fullName evidence="4">Ribonucleotide reductase R2 subunit or ribonucleoside-diphosphate reductase small chain, putative</fullName>
    </submittedName>
</protein>
<proteinExistence type="inferred from homology"/>
<dbReference type="VEuPathDB" id="PiroplasmaDB:TA06715"/>
<dbReference type="InterPro" id="IPR000358">
    <property type="entry name" value="RNR_small_fam"/>
</dbReference>
<dbReference type="EMBL" id="UIVS01000001">
    <property type="protein sequence ID" value="SVP90009.1"/>
    <property type="molecule type" value="Genomic_DNA"/>
</dbReference>
<dbReference type="EMBL" id="UIVT01000001">
    <property type="protein sequence ID" value="SVP88865.1"/>
    <property type="molecule type" value="Genomic_DNA"/>
</dbReference>
<comment type="similarity">
    <text evidence="1">Belongs to the ribonucleoside diphosphate reductase small chain family.</text>
</comment>